<feature type="transmembrane region" description="Helical" evidence="1">
    <location>
        <begin position="30"/>
        <end position="51"/>
    </location>
</feature>
<dbReference type="Proteomes" id="UP000823990">
    <property type="component" value="Unassembled WGS sequence"/>
</dbReference>
<accession>A0A9D1Q016</accession>
<name>A0A9D1Q016_9FIRM</name>
<proteinExistence type="predicted"/>
<dbReference type="AlphaFoldDB" id="A0A9D1Q016"/>
<evidence type="ECO:0000313" key="3">
    <source>
        <dbReference type="Proteomes" id="UP000823990"/>
    </source>
</evidence>
<organism evidence="2 3">
    <name type="scientific">Candidatus Protoclostridium stercorigallinarum</name>
    <dbReference type="NCBI Taxonomy" id="2838741"/>
    <lineage>
        <taxon>Bacteria</taxon>
        <taxon>Bacillati</taxon>
        <taxon>Bacillota</taxon>
        <taxon>Clostridia</taxon>
        <taxon>Candidatus Protoclostridium</taxon>
    </lineage>
</organism>
<reference evidence="2" key="1">
    <citation type="journal article" date="2021" name="PeerJ">
        <title>Extensive microbial diversity within the chicken gut microbiome revealed by metagenomics and culture.</title>
        <authorList>
            <person name="Gilroy R."/>
            <person name="Ravi A."/>
            <person name="Getino M."/>
            <person name="Pursley I."/>
            <person name="Horton D.L."/>
            <person name="Alikhan N.F."/>
            <person name="Baker D."/>
            <person name="Gharbi K."/>
            <person name="Hall N."/>
            <person name="Watson M."/>
            <person name="Adriaenssens E.M."/>
            <person name="Foster-Nyarko E."/>
            <person name="Jarju S."/>
            <person name="Secka A."/>
            <person name="Antonio M."/>
            <person name="Oren A."/>
            <person name="Chaudhuri R.R."/>
            <person name="La Ragione R."/>
            <person name="Hildebrand F."/>
            <person name="Pallen M.J."/>
        </authorList>
    </citation>
    <scope>NUCLEOTIDE SEQUENCE</scope>
    <source>
        <strain evidence="2">12435</strain>
    </source>
</reference>
<evidence type="ECO:0000313" key="2">
    <source>
        <dbReference type="EMBL" id="HIW02070.1"/>
    </source>
</evidence>
<keyword evidence="1" id="KW-0812">Transmembrane</keyword>
<gene>
    <name evidence="2" type="ORF">H9892_01880</name>
</gene>
<feature type="non-terminal residue" evidence="2">
    <location>
        <position position="135"/>
    </location>
</feature>
<evidence type="ECO:0000256" key="1">
    <source>
        <dbReference type="SAM" id="Phobius"/>
    </source>
</evidence>
<comment type="caution">
    <text evidence="2">The sequence shown here is derived from an EMBL/GenBank/DDBJ whole genome shotgun (WGS) entry which is preliminary data.</text>
</comment>
<keyword evidence="1" id="KW-0472">Membrane</keyword>
<sequence>MTAWILGVLGTGVIGAVVSGLTANTRVHKIVRTACVYAFVLAVIFPLPGLISGDWQALSCDGAENNGYDAGIVEVTDEAYFSLVSEALEEELKKSGYDTECLVTGTVFADKAEAESVTIKLYGEFSDSSSERVRV</sequence>
<keyword evidence="1" id="KW-1133">Transmembrane helix</keyword>
<protein>
    <submittedName>
        <fullName evidence="2">Uncharacterized protein</fullName>
    </submittedName>
</protein>
<reference evidence="2" key="2">
    <citation type="submission" date="2021-04" db="EMBL/GenBank/DDBJ databases">
        <authorList>
            <person name="Gilroy R."/>
        </authorList>
    </citation>
    <scope>NUCLEOTIDE SEQUENCE</scope>
    <source>
        <strain evidence="2">12435</strain>
    </source>
</reference>
<dbReference type="EMBL" id="DXHS01000030">
    <property type="protein sequence ID" value="HIW02070.1"/>
    <property type="molecule type" value="Genomic_DNA"/>
</dbReference>